<dbReference type="InterPro" id="IPR003690">
    <property type="entry name" value="MTERF"/>
</dbReference>
<dbReference type="EMBL" id="BJWL01000144">
    <property type="protein sequence ID" value="GFS31412.1"/>
    <property type="molecule type" value="Genomic_DNA"/>
</dbReference>
<keyword evidence="2" id="KW-0804">Transcription</keyword>
<name>A0A7J0DCV5_9ERIC</name>
<keyword evidence="3" id="KW-0809">Transit peptide</keyword>
<evidence type="ECO:0000256" key="1">
    <source>
        <dbReference type="ARBA" id="ARBA00007692"/>
    </source>
</evidence>
<organism evidence="4 5">
    <name type="scientific">Actinidia rufa</name>
    <dbReference type="NCBI Taxonomy" id="165716"/>
    <lineage>
        <taxon>Eukaryota</taxon>
        <taxon>Viridiplantae</taxon>
        <taxon>Streptophyta</taxon>
        <taxon>Embryophyta</taxon>
        <taxon>Tracheophyta</taxon>
        <taxon>Spermatophyta</taxon>
        <taxon>Magnoliopsida</taxon>
        <taxon>eudicotyledons</taxon>
        <taxon>Gunneridae</taxon>
        <taxon>Pentapetalae</taxon>
        <taxon>asterids</taxon>
        <taxon>Ericales</taxon>
        <taxon>Actinidiaceae</taxon>
        <taxon>Actinidia</taxon>
    </lineage>
</organism>
<evidence type="ECO:0000313" key="4">
    <source>
        <dbReference type="EMBL" id="GFS31412.1"/>
    </source>
</evidence>
<dbReference type="GO" id="GO:0006353">
    <property type="term" value="P:DNA-templated transcription termination"/>
    <property type="evidence" value="ECO:0007669"/>
    <property type="project" value="UniProtKB-KW"/>
</dbReference>
<dbReference type="Gene3D" id="1.25.70.10">
    <property type="entry name" value="Transcription termination factor 3, mitochondrial"/>
    <property type="match status" value="2"/>
</dbReference>
<reference evidence="5" key="1">
    <citation type="submission" date="2019-07" db="EMBL/GenBank/DDBJ databases">
        <title>De Novo Assembly of kiwifruit Actinidia rufa.</title>
        <authorList>
            <person name="Sugita-Konishi S."/>
            <person name="Sato K."/>
            <person name="Mori E."/>
            <person name="Abe Y."/>
            <person name="Kisaki G."/>
            <person name="Hamano K."/>
            <person name="Suezawa K."/>
            <person name="Otani M."/>
            <person name="Fukuda T."/>
            <person name="Manabe T."/>
            <person name="Gomi K."/>
            <person name="Tabuchi M."/>
            <person name="Akimitsu K."/>
            <person name="Kataoka I."/>
        </authorList>
    </citation>
    <scope>NUCLEOTIDE SEQUENCE [LARGE SCALE GENOMIC DNA]</scope>
    <source>
        <strain evidence="5">cv. Fuchu</strain>
    </source>
</reference>
<protein>
    <recommendedName>
        <fullName evidence="6">Mitochondrial transcription termination factor family protein</fullName>
    </recommendedName>
</protein>
<dbReference type="OrthoDB" id="637682at2759"/>
<keyword evidence="5" id="KW-1185">Reference proteome</keyword>
<keyword evidence="2" id="KW-0806">Transcription termination</keyword>
<dbReference type="Proteomes" id="UP000585474">
    <property type="component" value="Unassembled WGS sequence"/>
</dbReference>
<comment type="similarity">
    <text evidence="1">Belongs to the mTERF family.</text>
</comment>
<gene>
    <name evidence="4" type="ORF">Acr_00g0017150</name>
</gene>
<dbReference type="Pfam" id="PF02536">
    <property type="entry name" value="mTERF"/>
    <property type="match status" value="1"/>
</dbReference>
<dbReference type="InterPro" id="IPR038538">
    <property type="entry name" value="MTERF_sf"/>
</dbReference>
<dbReference type="GO" id="GO:0003676">
    <property type="term" value="F:nucleic acid binding"/>
    <property type="evidence" value="ECO:0007669"/>
    <property type="project" value="InterPro"/>
</dbReference>
<dbReference type="PANTHER" id="PTHR13068:SF173">
    <property type="entry name" value="EMB|CAB62602.1"/>
    <property type="match status" value="1"/>
</dbReference>
<evidence type="ECO:0000313" key="5">
    <source>
        <dbReference type="Proteomes" id="UP000585474"/>
    </source>
</evidence>
<dbReference type="FunFam" id="1.25.70.10:FF:000001">
    <property type="entry name" value="Mitochondrial transcription termination factor-like"/>
    <property type="match status" value="1"/>
</dbReference>
<comment type="caution">
    <text evidence="4">The sequence shown here is derived from an EMBL/GenBank/DDBJ whole genome shotgun (WGS) entry which is preliminary data.</text>
</comment>
<evidence type="ECO:0000256" key="2">
    <source>
        <dbReference type="ARBA" id="ARBA00022472"/>
    </source>
</evidence>
<dbReference type="PANTHER" id="PTHR13068">
    <property type="entry name" value="CGI-12 PROTEIN-RELATED"/>
    <property type="match status" value="1"/>
</dbReference>
<evidence type="ECO:0000256" key="3">
    <source>
        <dbReference type="ARBA" id="ARBA00022946"/>
    </source>
</evidence>
<dbReference type="SMART" id="SM00733">
    <property type="entry name" value="Mterf"/>
    <property type="match status" value="5"/>
</dbReference>
<evidence type="ECO:0008006" key="6">
    <source>
        <dbReference type="Google" id="ProtNLM"/>
    </source>
</evidence>
<sequence length="402" mass="46366">MHLHHWLIGILIAIDGIRRKKLNASSVFPPFSLLQTHQSLPLFLLFCSLYLLNCPHLNKPHPLQLPNRNFLISPTKSPQNLKSLLTDQNPPKAPFRGPISQTTRLLRNPYPILCQGLPQILFSDIDRTLKPKLKFFQDLGLAGPDLGKFISKHSVVLSHSLDKRLIPCVNVLKKVIVNDKNNRDLIRVLQRGYWLFATPESRLLCNIALLENCGIVGSQLPMLLMRQSRLLTFRESMLRDLVSRVLDMGFSVHSRMFVYGLYTVSCLSGETFNRKLACFRVLGFRRMNVWKCLGELLVLLRTSEEKLKFGIEFFLNDIKVTRSLLICQPHCLMNSMNERVIPRYRVLQVIKSKRLLMKDPRFLNVLHLSEGEFLEKYISRFTGDAEELLVAYKGHLLDPSRE</sequence>
<dbReference type="AlphaFoldDB" id="A0A7J0DCV5"/>
<keyword evidence="2" id="KW-0805">Transcription regulation</keyword>
<proteinExistence type="inferred from homology"/>
<accession>A0A7J0DCV5</accession>